<dbReference type="PANTHER" id="PTHR15691:SF6">
    <property type="entry name" value="WASH COMPLEX SUBUNIT 5"/>
    <property type="match status" value="1"/>
</dbReference>
<comment type="similarity">
    <text evidence="1">Belongs to the strumpellin family.</text>
</comment>
<dbReference type="GO" id="GO:0030041">
    <property type="term" value="P:actin filament polymerization"/>
    <property type="evidence" value="ECO:0007669"/>
    <property type="project" value="TreeGrafter"/>
</dbReference>
<evidence type="ECO:0000256" key="2">
    <source>
        <dbReference type="SAM" id="MobiDB-lite"/>
    </source>
</evidence>
<accession>A0AAQ3QH65</accession>
<name>A0AAQ3QH65_9LILI</name>
<dbReference type="GO" id="GO:0007032">
    <property type="term" value="P:endosome organization"/>
    <property type="evidence" value="ECO:0007669"/>
    <property type="project" value="TreeGrafter"/>
</dbReference>
<dbReference type="Pfam" id="PF10266">
    <property type="entry name" value="Strumpellin"/>
    <property type="match status" value="1"/>
</dbReference>
<evidence type="ECO:0000313" key="4">
    <source>
        <dbReference type="Proteomes" id="UP001327560"/>
    </source>
</evidence>
<evidence type="ECO:0000256" key="1">
    <source>
        <dbReference type="ARBA" id="ARBA00006224"/>
    </source>
</evidence>
<dbReference type="GO" id="GO:0005768">
    <property type="term" value="C:endosome"/>
    <property type="evidence" value="ECO:0007669"/>
    <property type="project" value="TreeGrafter"/>
</dbReference>
<dbReference type="GO" id="GO:0051125">
    <property type="term" value="P:regulation of actin nucleation"/>
    <property type="evidence" value="ECO:0007669"/>
    <property type="project" value="TreeGrafter"/>
</dbReference>
<sequence>MASSSNNCQSWPNKDDDDGGDDAGAASFPELLQFCSRAQTLISELLLLADHIPSEFLDRRFDPVLFDLRYFDSPSVCESRIEGNASLEPLEDQLRESCSDFLHRFFLLANGAIMYYLELLKYLNDLQEGLSVQCTLDRVLDDEFGRQLLTESMQLFGCLLLLVEHRMGGFLREKLLVAYLRYNHCFDSPNIKQISLFCCAHRPTSDTVHDFNLLPLRWTMILIEKPEDILGRFPLPKLVVDAVICRLRKDDLYNQVRHYPDPQHRTVALSLQARCLFILLLHSPEFLHDGFVMREIVDRFFKDHWVVPIFLHYAVDLFVSWDAYKEAKLSLSSYHSPTLIRDRCLNHSKKVRHLLPKIDLVLSSGVLTKDYVLARSQHLFSLVRDCNVALCWLLLHRSSTDKKLREIVTSVGLGEQVDEDSLLVLLLKISQLEFELKQLFVELLKNKEALWNEKKHRASECIEELSSHCSESWVHLLDHRRAGSSERILYRMISALKDISKFHQIEEHAQVKKNLSDMQKYLQDMIKALGLDNSALSTFAVITDAIYAWGNIPRFGELIGKKIKRDPSIMLILHMFFLKFQSWLDAPLLRISQNESPDLLYVSNYYSSEFAAQICAALETVPVLLLGVFEKDGIQDQLFYSSNHIDKDKLQVLMQLDHLIKSGREASKICTISQGIMVMSRIFRGLINLDLKDWLVEKIKKELKNQIGNKLNSFGLSSSVSHGNLEDNLRSLSTYIQFQMQMMETLQELLHIHGSSIWKEIITNVLKQSAQEVKQYTELVKPKQESMLSSSLSNSLSKSNTFFGNLLYQILQLTDPSRSMFIEPMSGWFNAEGHELLGLLIFDVLDSCIGQVGLCIFDSLLFILVKYSLEHALRCFISLLEGKILEELQLMDDYLGPASSLPLLGWTSYKNMMKITKESWEPLVPCFATIGQLQLLRCLVAFKLRSASKIEAGPIYSAVEGLKASIYLQRDKIIESTNSNMEDNSSTRFIRTFNREQKLCGHFSPLQTNYMLKDPPIFLSRSAAILSISQLPRYVLDTHLGTLTSKSKKSIIDFSPVVIGLGTFLKQFDPSHLTQYIQYMGQYTRITAEIAYGGVYDPQILSDDPTSEVLKSAFWLMYFCRYMGISKDLTDSCLPPSLIAVLQM</sequence>
<proteinExistence type="inferred from homology"/>
<dbReference type="EMBL" id="CP136896">
    <property type="protein sequence ID" value="WOL12606.1"/>
    <property type="molecule type" value="Genomic_DNA"/>
</dbReference>
<feature type="compositionally biased region" description="Polar residues" evidence="2">
    <location>
        <begin position="1"/>
        <end position="12"/>
    </location>
</feature>
<evidence type="ECO:0000313" key="3">
    <source>
        <dbReference type="EMBL" id="WOL12606.1"/>
    </source>
</evidence>
<dbReference type="GO" id="GO:0140285">
    <property type="term" value="P:endosome fission"/>
    <property type="evidence" value="ECO:0007669"/>
    <property type="project" value="TreeGrafter"/>
</dbReference>
<protein>
    <submittedName>
        <fullName evidence="3">WASH complex subunit strumpellin</fullName>
    </submittedName>
</protein>
<feature type="region of interest" description="Disordered" evidence="2">
    <location>
        <begin position="1"/>
        <end position="22"/>
    </location>
</feature>
<dbReference type="PANTHER" id="PTHR15691">
    <property type="entry name" value="WASH COMPLEX SUBUNIT 5"/>
    <property type="match status" value="1"/>
</dbReference>
<keyword evidence="4" id="KW-1185">Reference proteome</keyword>
<dbReference type="Proteomes" id="UP001327560">
    <property type="component" value="Chromosome 7"/>
</dbReference>
<gene>
    <name evidence="3" type="ORF">Cni_G21373</name>
</gene>
<dbReference type="AlphaFoldDB" id="A0AAQ3QH65"/>
<reference evidence="3 4" key="1">
    <citation type="submission" date="2023-10" db="EMBL/GenBank/DDBJ databases">
        <title>Chromosome-scale genome assembly provides insights into flower coloration mechanisms of Canna indica.</title>
        <authorList>
            <person name="Li C."/>
        </authorList>
    </citation>
    <scope>NUCLEOTIDE SEQUENCE [LARGE SCALE GENOMIC DNA]</scope>
    <source>
        <tissue evidence="3">Flower</tissue>
    </source>
</reference>
<dbReference type="InterPro" id="IPR019393">
    <property type="entry name" value="WASH_strumpellin"/>
</dbReference>
<organism evidence="3 4">
    <name type="scientific">Canna indica</name>
    <name type="common">Indian-shot</name>
    <dbReference type="NCBI Taxonomy" id="4628"/>
    <lineage>
        <taxon>Eukaryota</taxon>
        <taxon>Viridiplantae</taxon>
        <taxon>Streptophyta</taxon>
        <taxon>Embryophyta</taxon>
        <taxon>Tracheophyta</taxon>
        <taxon>Spermatophyta</taxon>
        <taxon>Magnoliopsida</taxon>
        <taxon>Liliopsida</taxon>
        <taxon>Zingiberales</taxon>
        <taxon>Cannaceae</taxon>
        <taxon>Canna</taxon>
    </lineage>
</organism>
<dbReference type="GO" id="GO:0071203">
    <property type="term" value="C:WASH complex"/>
    <property type="evidence" value="ECO:0007669"/>
    <property type="project" value="InterPro"/>
</dbReference>